<reference evidence="1" key="1">
    <citation type="submission" date="2021-01" db="EMBL/GenBank/DDBJ databases">
        <title>Microvirga sp.</title>
        <authorList>
            <person name="Kim M.K."/>
        </authorList>
    </citation>
    <scope>NUCLEOTIDE SEQUENCE</scope>
    <source>
        <strain evidence="1">5420S-16</strain>
    </source>
</reference>
<comment type="caution">
    <text evidence="1">The sequence shown here is derived from an EMBL/GenBank/DDBJ whole genome shotgun (WGS) entry which is preliminary data.</text>
</comment>
<proteinExistence type="predicted"/>
<dbReference type="RefSeq" id="WP_202058358.1">
    <property type="nucleotide sequence ID" value="NZ_JAEQMY010000010.1"/>
</dbReference>
<accession>A0A936Z7N4</accession>
<evidence type="ECO:0008006" key="3">
    <source>
        <dbReference type="Google" id="ProtNLM"/>
    </source>
</evidence>
<dbReference type="EMBL" id="JAEQMY010000010">
    <property type="protein sequence ID" value="MBL0404081.1"/>
    <property type="molecule type" value="Genomic_DNA"/>
</dbReference>
<organism evidence="1 2">
    <name type="scientific">Microvirga aerilata</name>
    <dbReference type="NCBI Taxonomy" id="670292"/>
    <lineage>
        <taxon>Bacteria</taxon>
        <taxon>Pseudomonadati</taxon>
        <taxon>Pseudomonadota</taxon>
        <taxon>Alphaproteobacteria</taxon>
        <taxon>Hyphomicrobiales</taxon>
        <taxon>Methylobacteriaceae</taxon>
        <taxon>Microvirga</taxon>
    </lineage>
</organism>
<gene>
    <name evidence="1" type="ORF">JKG68_08905</name>
</gene>
<dbReference type="Proteomes" id="UP000605848">
    <property type="component" value="Unassembled WGS sequence"/>
</dbReference>
<evidence type="ECO:0000313" key="2">
    <source>
        <dbReference type="Proteomes" id="UP000605848"/>
    </source>
</evidence>
<evidence type="ECO:0000313" key="1">
    <source>
        <dbReference type="EMBL" id="MBL0404081.1"/>
    </source>
</evidence>
<sequence length="54" mass="6235">MTSDLELLRRIGADLRSVYADVIRQPLPRNIEVALSRIEQERSRAGHHNQRLAI</sequence>
<dbReference type="AlphaFoldDB" id="A0A936Z7N4"/>
<name>A0A936Z7N4_9HYPH</name>
<keyword evidence="2" id="KW-1185">Reference proteome</keyword>
<protein>
    <recommendedName>
        <fullName evidence="3">Anti-sigma factor NepR domain-containing protein</fullName>
    </recommendedName>
</protein>